<reference evidence="1" key="2">
    <citation type="journal article" date="2015" name="Data Brief">
        <title>Shoot transcriptome of the giant reed, Arundo donax.</title>
        <authorList>
            <person name="Barrero R.A."/>
            <person name="Guerrero F.D."/>
            <person name="Moolhuijzen P."/>
            <person name="Goolsby J.A."/>
            <person name="Tidwell J."/>
            <person name="Bellgard S.E."/>
            <person name="Bellgard M.I."/>
        </authorList>
    </citation>
    <scope>NUCLEOTIDE SEQUENCE</scope>
    <source>
        <tissue evidence="1">Shoot tissue taken approximately 20 cm above the soil surface</tissue>
    </source>
</reference>
<organism evidence="1">
    <name type="scientific">Arundo donax</name>
    <name type="common">Giant reed</name>
    <name type="synonym">Donax arundinaceus</name>
    <dbReference type="NCBI Taxonomy" id="35708"/>
    <lineage>
        <taxon>Eukaryota</taxon>
        <taxon>Viridiplantae</taxon>
        <taxon>Streptophyta</taxon>
        <taxon>Embryophyta</taxon>
        <taxon>Tracheophyta</taxon>
        <taxon>Spermatophyta</taxon>
        <taxon>Magnoliopsida</taxon>
        <taxon>Liliopsida</taxon>
        <taxon>Poales</taxon>
        <taxon>Poaceae</taxon>
        <taxon>PACMAD clade</taxon>
        <taxon>Arundinoideae</taxon>
        <taxon>Arundineae</taxon>
        <taxon>Arundo</taxon>
    </lineage>
</organism>
<dbReference type="AlphaFoldDB" id="A0A0A9BA81"/>
<accession>A0A0A9BA81</accession>
<protein>
    <submittedName>
        <fullName evidence="1">Uncharacterized protein</fullName>
    </submittedName>
</protein>
<proteinExistence type="predicted"/>
<name>A0A0A9BA81_ARUDO</name>
<dbReference type="EMBL" id="GBRH01241683">
    <property type="protein sequence ID" value="JAD56212.1"/>
    <property type="molecule type" value="Transcribed_RNA"/>
</dbReference>
<reference evidence="1" key="1">
    <citation type="submission" date="2014-09" db="EMBL/GenBank/DDBJ databases">
        <authorList>
            <person name="Magalhaes I.L.F."/>
            <person name="Oliveira U."/>
            <person name="Santos F.R."/>
            <person name="Vidigal T.H.D.A."/>
            <person name="Brescovit A.D."/>
            <person name="Santos A.J."/>
        </authorList>
    </citation>
    <scope>NUCLEOTIDE SEQUENCE</scope>
    <source>
        <tissue evidence="1">Shoot tissue taken approximately 20 cm above the soil surface</tissue>
    </source>
</reference>
<evidence type="ECO:0000313" key="1">
    <source>
        <dbReference type="EMBL" id="JAD56212.1"/>
    </source>
</evidence>
<sequence>MSMKHAHVLASHRYPFYVPIIPYFRV</sequence>